<feature type="domain" description="C2H2-type" evidence="7">
    <location>
        <begin position="338"/>
        <end position="365"/>
    </location>
</feature>
<evidence type="ECO:0000256" key="6">
    <source>
        <dbReference type="PROSITE-ProRule" id="PRU00042"/>
    </source>
</evidence>
<dbReference type="Proteomes" id="UP000747542">
    <property type="component" value="Unassembled WGS sequence"/>
</dbReference>
<reference evidence="8" key="1">
    <citation type="journal article" date="2021" name="Sci. Adv.">
        <title>The American lobster genome reveals insights on longevity, neural, and immune adaptations.</title>
        <authorList>
            <person name="Polinski J.M."/>
            <person name="Zimin A.V."/>
            <person name="Clark K.F."/>
            <person name="Kohn A.B."/>
            <person name="Sadowski N."/>
            <person name="Timp W."/>
            <person name="Ptitsyn A."/>
            <person name="Khanna P."/>
            <person name="Romanova D.Y."/>
            <person name="Williams P."/>
            <person name="Greenwood S.J."/>
            <person name="Moroz L.L."/>
            <person name="Walt D.R."/>
            <person name="Bodnar A.G."/>
        </authorList>
    </citation>
    <scope>NUCLEOTIDE SEQUENCE</scope>
    <source>
        <strain evidence="8">GMGI-L3</strain>
    </source>
</reference>
<keyword evidence="9" id="KW-1185">Reference proteome</keyword>
<keyword evidence="5" id="KW-0539">Nucleus</keyword>
<evidence type="ECO:0000313" key="9">
    <source>
        <dbReference type="Proteomes" id="UP000747542"/>
    </source>
</evidence>
<dbReference type="PROSITE" id="PS00028">
    <property type="entry name" value="ZINC_FINGER_C2H2_1"/>
    <property type="match status" value="3"/>
</dbReference>
<keyword evidence="1" id="KW-0479">Metal-binding</keyword>
<protein>
    <submittedName>
        <fullName evidence="8">Zinc finger protein 418-like</fullName>
    </submittedName>
</protein>
<evidence type="ECO:0000256" key="2">
    <source>
        <dbReference type="ARBA" id="ARBA00022737"/>
    </source>
</evidence>
<dbReference type="FunFam" id="3.30.160.60:FF:000100">
    <property type="entry name" value="Zinc finger 45-like"/>
    <property type="match status" value="1"/>
</dbReference>
<sequence length="467" mass="53417">MEHRPYTCPPEEVCGCEHLLLQCLECGSEKRGTVDVEKLFCDMGGGKIECGMSDIEEMPLDYSVNEKERQESIKIGLNSLKPSKKENVNYVNDSKNKLRDTDAEKIDIDHTKSRKCQNKTTNMEKTLFKCLNASNEKTPAVQAPCLLENRKEKLTGKTSEQIPLEVEEIHLKFSKDSHLQVQLYNSEQTPMDDLKDKSIINYVPCELQQSPAECSEIPLEDKSKQEQQEFTDAVTKDIKCSTCGEEINGLTYSSENMKDPFKCFIFKGDLKRHIKSVVGNKPVECSECGKRMKCKGELKQHMFTHTREKYECTQCGKQYTQKGTLNRHKLSHVCGKSYKCSKCAKEFTRKSNLEQHMFSHVREDSEEFEYLVNKNTLKQDSTILYINEDSSTDIKTPQEYNFMKHVITIKTEAETDSDCSNFNTESADGSTFTDDDDKKCHSVNNSIEYVNNKGGTEIFIKEEVHLG</sequence>
<dbReference type="EMBL" id="JAHLQT010028808">
    <property type="protein sequence ID" value="KAG7161802.1"/>
    <property type="molecule type" value="Genomic_DNA"/>
</dbReference>
<evidence type="ECO:0000256" key="5">
    <source>
        <dbReference type="ARBA" id="ARBA00023242"/>
    </source>
</evidence>
<dbReference type="AlphaFoldDB" id="A0A8J5JPA3"/>
<dbReference type="GO" id="GO:0008270">
    <property type="term" value="F:zinc ion binding"/>
    <property type="evidence" value="ECO:0007669"/>
    <property type="project" value="UniProtKB-KW"/>
</dbReference>
<dbReference type="FunFam" id="3.30.160.60:FF:000446">
    <property type="entry name" value="Zinc finger protein"/>
    <property type="match status" value="1"/>
</dbReference>
<accession>A0A8J5JPA3</accession>
<dbReference type="SMART" id="SM00355">
    <property type="entry name" value="ZnF_C2H2"/>
    <property type="match status" value="3"/>
</dbReference>
<dbReference type="Gene3D" id="3.30.160.60">
    <property type="entry name" value="Classic Zinc Finger"/>
    <property type="match status" value="3"/>
</dbReference>
<dbReference type="Pfam" id="PF00096">
    <property type="entry name" value="zf-C2H2"/>
    <property type="match status" value="2"/>
</dbReference>
<proteinExistence type="predicted"/>
<evidence type="ECO:0000256" key="4">
    <source>
        <dbReference type="ARBA" id="ARBA00022833"/>
    </source>
</evidence>
<feature type="domain" description="C2H2-type" evidence="7">
    <location>
        <begin position="310"/>
        <end position="337"/>
    </location>
</feature>
<dbReference type="FunFam" id="3.30.160.60:FF:000110">
    <property type="entry name" value="Zinc finger protein-like"/>
    <property type="match status" value="1"/>
</dbReference>
<dbReference type="InterPro" id="IPR050826">
    <property type="entry name" value="Krueppel_C2H2_ZnFinger"/>
</dbReference>
<evidence type="ECO:0000256" key="3">
    <source>
        <dbReference type="ARBA" id="ARBA00022771"/>
    </source>
</evidence>
<dbReference type="PROSITE" id="PS50157">
    <property type="entry name" value="ZINC_FINGER_C2H2_2"/>
    <property type="match status" value="3"/>
</dbReference>
<dbReference type="InterPro" id="IPR036236">
    <property type="entry name" value="Znf_C2H2_sf"/>
</dbReference>
<keyword evidence="2" id="KW-0677">Repeat</keyword>
<dbReference type="SUPFAM" id="SSF57667">
    <property type="entry name" value="beta-beta-alpha zinc fingers"/>
    <property type="match status" value="2"/>
</dbReference>
<keyword evidence="3 6" id="KW-0863">Zinc-finger</keyword>
<evidence type="ECO:0000259" key="7">
    <source>
        <dbReference type="PROSITE" id="PS50157"/>
    </source>
</evidence>
<organism evidence="8 9">
    <name type="scientific">Homarus americanus</name>
    <name type="common">American lobster</name>
    <dbReference type="NCBI Taxonomy" id="6706"/>
    <lineage>
        <taxon>Eukaryota</taxon>
        <taxon>Metazoa</taxon>
        <taxon>Ecdysozoa</taxon>
        <taxon>Arthropoda</taxon>
        <taxon>Crustacea</taxon>
        <taxon>Multicrustacea</taxon>
        <taxon>Malacostraca</taxon>
        <taxon>Eumalacostraca</taxon>
        <taxon>Eucarida</taxon>
        <taxon>Decapoda</taxon>
        <taxon>Pleocyemata</taxon>
        <taxon>Astacidea</taxon>
        <taxon>Nephropoidea</taxon>
        <taxon>Nephropidae</taxon>
        <taxon>Homarus</taxon>
    </lineage>
</organism>
<dbReference type="GO" id="GO:0005634">
    <property type="term" value="C:nucleus"/>
    <property type="evidence" value="ECO:0007669"/>
    <property type="project" value="UniProtKB-ARBA"/>
</dbReference>
<evidence type="ECO:0000313" key="8">
    <source>
        <dbReference type="EMBL" id="KAG7161802.1"/>
    </source>
</evidence>
<name>A0A8J5JPA3_HOMAM</name>
<evidence type="ECO:0000256" key="1">
    <source>
        <dbReference type="ARBA" id="ARBA00022723"/>
    </source>
</evidence>
<comment type="caution">
    <text evidence="8">The sequence shown here is derived from an EMBL/GenBank/DDBJ whole genome shotgun (WGS) entry which is preliminary data.</text>
</comment>
<gene>
    <name evidence="8" type="primary">Znf418-L</name>
    <name evidence="8" type="ORF">Hamer_G007453</name>
</gene>
<dbReference type="InterPro" id="IPR013087">
    <property type="entry name" value="Znf_C2H2_type"/>
</dbReference>
<feature type="domain" description="C2H2-type" evidence="7">
    <location>
        <begin position="283"/>
        <end position="310"/>
    </location>
</feature>
<dbReference type="PANTHER" id="PTHR24377">
    <property type="entry name" value="IP01015P-RELATED"/>
    <property type="match status" value="1"/>
</dbReference>
<keyword evidence="4" id="KW-0862">Zinc</keyword>